<keyword evidence="2" id="KW-0442">Lipid degradation</keyword>
<evidence type="ECO:0000313" key="5">
    <source>
        <dbReference type="EMBL" id="BCJ33939.1"/>
    </source>
</evidence>
<accession>A0A7R7DLH0</accession>
<dbReference type="EMBL" id="AP023355">
    <property type="protein sequence ID" value="BCJ33939.1"/>
    <property type="molecule type" value="Genomic_DNA"/>
</dbReference>
<reference evidence="5 6" key="1">
    <citation type="submission" date="2020-08" db="EMBL/GenBank/DDBJ databases">
        <title>Whole genome shotgun sequence of Actinocatenispora thailandica NBRC 105041.</title>
        <authorList>
            <person name="Komaki H."/>
            <person name="Tamura T."/>
        </authorList>
    </citation>
    <scope>NUCLEOTIDE SEQUENCE [LARGE SCALE GENOMIC DNA]</scope>
    <source>
        <strain evidence="5 6">NBRC 105041</strain>
    </source>
</reference>
<keyword evidence="3" id="KW-0443">Lipid metabolism</keyword>
<evidence type="ECO:0000313" key="6">
    <source>
        <dbReference type="Proteomes" id="UP000611640"/>
    </source>
</evidence>
<dbReference type="AlphaFoldDB" id="A0A7R7DLH0"/>
<feature type="transmembrane region" description="Helical" evidence="4">
    <location>
        <begin position="250"/>
        <end position="274"/>
    </location>
</feature>
<feature type="transmembrane region" description="Helical" evidence="4">
    <location>
        <begin position="168"/>
        <end position="188"/>
    </location>
</feature>
<dbReference type="GO" id="GO:0003847">
    <property type="term" value="F:1-alkyl-2-acetylglycerophosphocholine esterase activity"/>
    <property type="evidence" value="ECO:0007669"/>
    <property type="project" value="TreeGrafter"/>
</dbReference>
<dbReference type="SUPFAM" id="SSF53474">
    <property type="entry name" value="alpha/beta-Hydrolases"/>
    <property type="match status" value="1"/>
</dbReference>
<sequence length="693" mass="71956">MRAPSAWHHDPYDTVVSCTQFLVPALAVAMLVRIVDRTGQRIPPAGDLLRAGRVLVGLVGATVAVDWIAVALRTDRAPWNATGRALIVALAVLTVGTALVAGTVRHASRVAGADDGAAQAPDWTDGVLASLADLLARFGRPGRAAAGAVGWLRRVAVGGRHGLRRHRLATAALVCGTFAAGLTLAEALGDGLGAQPAAAAATRTAVGTACLLTAVLPLGGYLRVLHLRPTRTPAPPATPRPPGRAGRRPALVCAGYAMLAGVPVAVGLRAGIGALFDYPVTGWGRLVRLIIVVALLFGSLTALTQAIRRRRHRISQALLGLPLVVLLALAGTVTYLGVRHVLPRTLPAPTGPYQVGRTAYDWTDGHRIDPLAPDPGQHRELSVWVWYPAPAGTTGAPAPYAPGHWAGMLQFGILANRLDAVRTHSIEGAPVSAGRFPLVLLEPGMGLGAPQFSTLAENLASHGYVVAGVTPTYSANRTVLHGHAVDATTRGNPRNFSQAAGDRLVPVWAADARFVARRMAAVGGPLSGHVDATHVAYLGHSFGGAASLQACHDDPRCAGAADLDGTPHGQVVTTGLTAPMMLLGTPGDCLAGTCHPADAAHREILAASTSLRAASSGPSFRYEIAGAEHFNFTDYGAYYIPRALHGLTQLGPIDGDRALVVVSAYVTAFVTAVLRGGPPPEPDRRYPEVHAVT</sequence>
<protein>
    <recommendedName>
        <fullName evidence="7">Alpha/beta hydrolase</fullName>
    </recommendedName>
</protein>
<name>A0A7R7DLH0_9ACTN</name>
<dbReference type="KEGG" id="atl:Athai_14420"/>
<dbReference type="Proteomes" id="UP000611640">
    <property type="component" value="Chromosome"/>
</dbReference>
<feature type="transmembrane region" description="Helical" evidence="4">
    <location>
        <begin position="14"/>
        <end position="34"/>
    </location>
</feature>
<evidence type="ECO:0000256" key="3">
    <source>
        <dbReference type="ARBA" id="ARBA00023098"/>
    </source>
</evidence>
<feature type="transmembrane region" description="Helical" evidence="4">
    <location>
        <begin position="318"/>
        <end position="338"/>
    </location>
</feature>
<keyword evidence="4" id="KW-0472">Membrane</keyword>
<keyword evidence="4" id="KW-0812">Transmembrane</keyword>
<dbReference type="PANTHER" id="PTHR10272">
    <property type="entry name" value="PLATELET-ACTIVATING FACTOR ACETYLHYDROLASE"/>
    <property type="match status" value="1"/>
</dbReference>
<organism evidence="5 6">
    <name type="scientific">Actinocatenispora thailandica</name>
    <dbReference type="NCBI Taxonomy" id="227318"/>
    <lineage>
        <taxon>Bacteria</taxon>
        <taxon>Bacillati</taxon>
        <taxon>Actinomycetota</taxon>
        <taxon>Actinomycetes</taxon>
        <taxon>Micromonosporales</taxon>
        <taxon>Micromonosporaceae</taxon>
        <taxon>Actinocatenispora</taxon>
    </lineage>
</organism>
<dbReference type="PANTHER" id="PTHR10272:SF0">
    <property type="entry name" value="PLATELET-ACTIVATING FACTOR ACETYLHYDROLASE"/>
    <property type="match status" value="1"/>
</dbReference>
<feature type="transmembrane region" description="Helical" evidence="4">
    <location>
        <begin position="200"/>
        <end position="222"/>
    </location>
</feature>
<dbReference type="Gene3D" id="3.40.50.1820">
    <property type="entry name" value="alpha/beta hydrolase"/>
    <property type="match status" value="1"/>
</dbReference>
<evidence type="ECO:0008006" key="7">
    <source>
        <dbReference type="Google" id="ProtNLM"/>
    </source>
</evidence>
<feature type="transmembrane region" description="Helical" evidence="4">
    <location>
        <begin position="84"/>
        <end position="104"/>
    </location>
</feature>
<keyword evidence="6" id="KW-1185">Reference proteome</keyword>
<dbReference type="GO" id="GO:0016042">
    <property type="term" value="P:lipid catabolic process"/>
    <property type="evidence" value="ECO:0007669"/>
    <property type="project" value="UniProtKB-KW"/>
</dbReference>
<feature type="transmembrane region" description="Helical" evidence="4">
    <location>
        <begin position="286"/>
        <end position="306"/>
    </location>
</feature>
<dbReference type="InterPro" id="IPR029058">
    <property type="entry name" value="AB_hydrolase_fold"/>
</dbReference>
<keyword evidence="1" id="KW-0378">Hydrolase</keyword>
<proteinExistence type="predicted"/>
<gene>
    <name evidence="5" type="ORF">Athai_14420</name>
</gene>
<evidence type="ECO:0000256" key="4">
    <source>
        <dbReference type="SAM" id="Phobius"/>
    </source>
</evidence>
<evidence type="ECO:0000256" key="1">
    <source>
        <dbReference type="ARBA" id="ARBA00022801"/>
    </source>
</evidence>
<evidence type="ECO:0000256" key="2">
    <source>
        <dbReference type="ARBA" id="ARBA00022963"/>
    </source>
</evidence>
<feature type="transmembrane region" description="Helical" evidence="4">
    <location>
        <begin position="54"/>
        <end position="72"/>
    </location>
</feature>
<keyword evidence="4" id="KW-1133">Transmembrane helix</keyword>